<dbReference type="PANTHER" id="PTHR33336:SF3">
    <property type="entry name" value="ABM DOMAIN-CONTAINING PROTEIN"/>
    <property type="match status" value="1"/>
</dbReference>
<proteinExistence type="predicted"/>
<dbReference type="InterPro" id="IPR011008">
    <property type="entry name" value="Dimeric_a/b-barrel"/>
</dbReference>
<dbReference type="Pfam" id="PF03992">
    <property type="entry name" value="ABM"/>
    <property type="match status" value="1"/>
</dbReference>
<dbReference type="EMBL" id="VTFH01000001">
    <property type="protein sequence ID" value="KAA8563156.1"/>
    <property type="molecule type" value="Genomic_DNA"/>
</dbReference>
<evidence type="ECO:0000313" key="2">
    <source>
        <dbReference type="EMBL" id="KAA8563156.1"/>
    </source>
</evidence>
<evidence type="ECO:0000259" key="1">
    <source>
        <dbReference type="PROSITE" id="PS51725"/>
    </source>
</evidence>
<accession>A0A5M9J5J4</accession>
<feature type="domain" description="ABM" evidence="1">
    <location>
        <begin position="5"/>
        <end position="93"/>
    </location>
</feature>
<dbReference type="Gene3D" id="3.30.70.100">
    <property type="match status" value="1"/>
</dbReference>
<dbReference type="AlphaFoldDB" id="A0A5M9J5J4"/>
<organism evidence="2 3">
    <name type="scientific">Pseudomonas extremaustralis</name>
    <dbReference type="NCBI Taxonomy" id="359110"/>
    <lineage>
        <taxon>Bacteria</taxon>
        <taxon>Pseudomonadati</taxon>
        <taxon>Pseudomonadota</taxon>
        <taxon>Gammaproteobacteria</taxon>
        <taxon>Pseudomonadales</taxon>
        <taxon>Pseudomonadaceae</taxon>
        <taxon>Pseudomonas</taxon>
    </lineage>
</organism>
<dbReference type="GO" id="GO:0003824">
    <property type="term" value="F:catalytic activity"/>
    <property type="evidence" value="ECO:0007669"/>
    <property type="project" value="TreeGrafter"/>
</dbReference>
<dbReference type="InterPro" id="IPR007138">
    <property type="entry name" value="ABM_dom"/>
</dbReference>
<dbReference type="Proteomes" id="UP000323425">
    <property type="component" value="Unassembled WGS sequence"/>
</dbReference>
<name>A0A5M9J5J4_9PSED</name>
<dbReference type="PANTHER" id="PTHR33336">
    <property type="entry name" value="QUINOL MONOOXYGENASE YGIN-RELATED"/>
    <property type="match status" value="1"/>
</dbReference>
<gene>
    <name evidence="2" type="ORF">FX985_03224</name>
</gene>
<reference evidence="2 3" key="1">
    <citation type="journal article" date="2018" name="Plant Biotechnol. Rep.">
        <title>Diversity and antifungal activity of endophytic bacteria associated with Panax ginseng seedlings.</title>
        <authorList>
            <person name="Park J.M."/>
            <person name="Hong C.E."/>
            <person name="Jo S.H."/>
        </authorList>
    </citation>
    <scope>NUCLEOTIDE SEQUENCE [LARGE SCALE GENOMIC DNA]</scope>
    <source>
        <strain evidence="2 3">PgKB38</strain>
    </source>
</reference>
<dbReference type="PROSITE" id="PS51725">
    <property type="entry name" value="ABM"/>
    <property type="match status" value="1"/>
</dbReference>
<protein>
    <recommendedName>
        <fullName evidence="1">ABM domain-containing protein</fullName>
    </recommendedName>
</protein>
<dbReference type="SUPFAM" id="SSF54909">
    <property type="entry name" value="Dimeric alpha+beta barrel"/>
    <property type="match status" value="1"/>
</dbReference>
<dbReference type="RefSeq" id="WP_150294716.1">
    <property type="nucleotide sequence ID" value="NZ_VTFH01000001.1"/>
</dbReference>
<comment type="caution">
    <text evidence="2">The sequence shown here is derived from an EMBL/GenBank/DDBJ whole genome shotgun (WGS) entry which is preliminary data.</text>
</comment>
<sequence>MSEQYALCVILPVKAEHADEFAAMVQENVAGTRKDKGVVTFNYHQVVGETTWILYEIWESKADSDAHRQKPEVQAFFAKAPRLLADEPKVFQLGQLI</sequence>
<dbReference type="InterPro" id="IPR050744">
    <property type="entry name" value="AI-2_Isomerase_LsrG"/>
</dbReference>
<evidence type="ECO:0000313" key="3">
    <source>
        <dbReference type="Proteomes" id="UP000323425"/>
    </source>
</evidence>